<dbReference type="CDD" id="cd21372">
    <property type="entry name" value="cwf21_CWC21-like"/>
    <property type="match status" value="1"/>
</dbReference>
<name>A0AAN8I7T5_9EURO</name>
<feature type="region of interest" description="Disordered" evidence="8">
    <location>
        <begin position="415"/>
        <end position="508"/>
    </location>
</feature>
<dbReference type="InterPro" id="IPR016130">
    <property type="entry name" value="Tyr_Pase_AS"/>
</dbReference>
<comment type="similarity">
    <text evidence="5">Belongs to the protein-tyrosine phosphatase family. Atypical dual-specificity phosphatase Siw14-like subfamily.</text>
</comment>
<dbReference type="EMBL" id="JAKLMC020000010">
    <property type="protein sequence ID" value="KAK5953766.1"/>
    <property type="molecule type" value="Genomic_DNA"/>
</dbReference>
<dbReference type="GO" id="GO:0016791">
    <property type="term" value="F:phosphatase activity"/>
    <property type="evidence" value="ECO:0007669"/>
    <property type="project" value="TreeGrafter"/>
</dbReference>
<keyword evidence="4 10" id="KW-0378">Hydrolase</keyword>
<dbReference type="Pfam" id="PF03162">
    <property type="entry name" value="Y_phosphatase2"/>
    <property type="match status" value="1"/>
</dbReference>
<dbReference type="Gene3D" id="6.10.140.420">
    <property type="match status" value="1"/>
</dbReference>
<evidence type="ECO:0000256" key="1">
    <source>
        <dbReference type="ARBA" id="ARBA00004496"/>
    </source>
</evidence>
<dbReference type="PANTHER" id="PTHR31126">
    <property type="entry name" value="TYROSINE-PROTEIN PHOSPHATASE"/>
    <property type="match status" value="1"/>
</dbReference>
<dbReference type="AlphaFoldDB" id="A0AAN8I7T5"/>
<dbReference type="InterPro" id="IPR004861">
    <property type="entry name" value="Siw14-like"/>
</dbReference>
<accession>A0AAN8I7T5</accession>
<dbReference type="InterPro" id="IPR020422">
    <property type="entry name" value="TYR_PHOSPHATASE_DUAL_dom"/>
</dbReference>
<dbReference type="PROSITE" id="PS50054">
    <property type="entry name" value="TYR_PHOSPHATASE_DUAL"/>
    <property type="match status" value="1"/>
</dbReference>
<feature type="compositionally biased region" description="Basic and acidic residues" evidence="8">
    <location>
        <begin position="461"/>
        <end position="492"/>
    </location>
</feature>
<keyword evidence="11" id="KW-1185">Reference proteome</keyword>
<feature type="domain" description="Tyrosine-protein phosphatase" evidence="9">
    <location>
        <begin position="50"/>
        <end position="199"/>
    </location>
</feature>
<dbReference type="SUPFAM" id="SSF52799">
    <property type="entry name" value="(Phosphotyrosine protein) phosphatases II"/>
    <property type="match status" value="1"/>
</dbReference>
<dbReference type="EC" id="3.6.1.52" evidence="2"/>
<evidence type="ECO:0000256" key="6">
    <source>
        <dbReference type="ARBA" id="ARBA00047342"/>
    </source>
</evidence>
<dbReference type="InterPro" id="IPR013170">
    <property type="entry name" value="mRNA_splic_Cwf21_dom"/>
</dbReference>
<evidence type="ECO:0000256" key="8">
    <source>
        <dbReference type="SAM" id="MobiDB-lite"/>
    </source>
</evidence>
<sequence>MALLESNWTYADRIAKALCAVVSPPEYSSQTIKLDQSHPPTPDGTGRPTNFQTIAPGIYRSSYPLDAHFAQLENLSLKTIITFVSEELPLAYGNFISTNGIVHHQIHIRANKDPDVYTDAATVHRVLEIMLDPSNYPLLIHCNKGKHRTGCMTACFRKVCGWTDEAAIEEYVRHSTPKDRELDEAFIRRFDATPLKSLALERGYVGGVYKQPLAGDTQISERSEVTVYTNNSVATYGTSEAGEVLHEYQEKSTCAPLLPLSTEPFKVSAQHQSQPHRLEVSTITAKTFEFDPAVRSAPSKVHISNCNQQANPLGGTIVMSSNVGLSTPRGSGTSGYVQRNLSTLKPRATGYGQPYSLNDSARPPKIRKPDEDILKHDRLREIEVKVLELQDKLEEAGELDEEEIEEECEKLRTKMVGDVERGRDSKNGRSGARVKSYQVHELAEAKARESEKLRRALGLKGETRDGEEGEHPMARQERRKREAEVQRVKREEDDGGEGGARRRRYEDD</sequence>
<evidence type="ECO:0000259" key="9">
    <source>
        <dbReference type="PROSITE" id="PS50054"/>
    </source>
</evidence>
<evidence type="ECO:0000256" key="5">
    <source>
        <dbReference type="ARBA" id="ARBA00044949"/>
    </source>
</evidence>
<dbReference type="Proteomes" id="UP001316803">
    <property type="component" value="Unassembled WGS sequence"/>
</dbReference>
<dbReference type="Pfam" id="PF08312">
    <property type="entry name" value="cwf21"/>
    <property type="match status" value="1"/>
</dbReference>
<dbReference type="GO" id="GO:0005634">
    <property type="term" value="C:nucleus"/>
    <property type="evidence" value="ECO:0007669"/>
    <property type="project" value="UniProtKB-ARBA"/>
</dbReference>
<keyword evidence="3" id="KW-0963">Cytoplasm</keyword>
<evidence type="ECO:0000256" key="7">
    <source>
        <dbReference type="ARBA" id="ARBA00047927"/>
    </source>
</evidence>
<reference evidence="10 11" key="1">
    <citation type="submission" date="2022-12" db="EMBL/GenBank/DDBJ databases">
        <title>Genomic features and morphological characterization of a novel Knufia sp. strain isolated from spacecraft assembly facility.</title>
        <authorList>
            <person name="Teixeira M."/>
            <person name="Chander A.M."/>
            <person name="Stajich J.E."/>
            <person name="Venkateswaran K."/>
        </authorList>
    </citation>
    <scope>NUCLEOTIDE SEQUENCE [LARGE SCALE GENOMIC DNA]</scope>
    <source>
        <strain evidence="10 11">FJI-L2-BK-P2</strain>
    </source>
</reference>
<dbReference type="FunFam" id="3.90.190.10:FF:000035">
    <property type="entry name" value="Tyrosine phosphatase, putative"/>
    <property type="match status" value="1"/>
</dbReference>
<protein>
    <recommendedName>
        <fullName evidence="2">diphosphoinositol-polyphosphate diphosphatase</fullName>
        <ecNumber evidence="2">3.6.1.52</ecNumber>
    </recommendedName>
</protein>
<proteinExistence type="inferred from homology"/>
<evidence type="ECO:0000313" key="10">
    <source>
        <dbReference type="EMBL" id="KAK5953766.1"/>
    </source>
</evidence>
<feature type="compositionally biased region" description="Basic and acidic residues" evidence="8">
    <location>
        <begin position="415"/>
        <end position="427"/>
    </location>
</feature>
<dbReference type="PROSITE" id="PS00383">
    <property type="entry name" value="TYR_PHOSPHATASE_1"/>
    <property type="match status" value="1"/>
</dbReference>
<evidence type="ECO:0000256" key="3">
    <source>
        <dbReference type="ARBA" id="ARBA00022490"/>
    </source>
</evidence>
<organism evidence="10 11">
    <name type="scientific">Knufia fluminis</name>
    <dbReference type="NCBI Taxonomy" id="191047"/>
    <lineage>
        <taxon>Eukaryota</taxon>
        <taxon>Fungi</taxon>
        <taxon>Dikarya</taxon>
        <taxon>Ascomycota</taxon>
        <taxon>Pezizomycotina</taxon>
        <taxon>Eurotiomycetes</taxon>
        <taxon>Chaetothyriomycetidae</taxon>
        <taxon>Chaetothyriales</taxon>
        <taxon>Trichomeriaceae</taxon>
        <taxon>Knufia</taxon>
    </lineage>
</organism>
<comment type="catalytic activity">
    <reaction evidence="6">
        <text>5-diphospho-1D-myo-inositol 1,2,3,4,6-pentakisphosphate + H2O = 1D-myo-inositol hexakisphosphate + phosphate + H(+)</text>
        <dbReference type="Rhea" id="RHEA:22384"/>
        <dbReference type="ChEBI" id="CHEBI:15377"/>
        <dbReference type="ChEBI" id="CHEBI:15378"/>
        <dbReference type="ChEBI" id="CHEBI:43474"/>
        <dbReference type="ChEBI" id="CHEBI:58130"/>
        <dbReference type="ChEBI" id="CHEBI:58628"/>
        <dbReference type="EC" id="3.6.1.52"/>
    </reaction>
    <physiologicalReaction direction="left-to-right" evidence="6">
        <dbReference type="Rhea" id="RHEA:22385"/>
    </physiologicalReaction>
</comment>
<gene>
    <name evidence="10" type="primary">SIW14</name>
    <name evidence="10" type="ORF">OHC33_005035</name>
</gene>
<comment type="catalytic activity">
    <reaction evidence="7">
        <text>1,5-bis(diphospho)-1D-myo-inositol 2,3,4,6-tetrakisphosphate + H2O = 1-diphospho-1D-myo-inositol 2,3,4,5,6-pentakisphosphate + phosphate + 2 H(+)</text>
        <dbReference type="Rhea" id="RHEA:79699"/>
        <dbReference type="ChEBI" id="CHEBI:15377"/>
        <dbReference type="ChEBI" id="CHEBI:15378"/>
        <dbReference type="ChEBI" id="CHEBI:43474"/>
        <dbReference type="ChEBI" id="CHEBI:74946"/>
        <dbReference type="ChEBI" id="CHEBI:77983"/>
        <dbReference type="EC" id="3.6.1.52"/>
    </reaction>
    <physiologicalReaction direction="left-to-right" evidence="7">
        <dbReference type="Rhea" id="RHEA:79700"/>
    </physiologicalReaction>
</comment>
<evidence type="ECO:0000313" key="11">
    <source>
        <dbReference type="Proteomes" id="UP001316803"/>
    </source>
</evidence>
<dbReference type="SMART" id="SM01115">
    <property type="entry name" value="cwf21"/>
    <property type="match status" value="1"/>
</dbReference>
<evidence type="ECO:0000256" key="4">
    <source>
        <dbReference type="ARBA" id="ARBA00022801"/>
    </source>
</evidence>
<evidence type="ECO:0000256" key="2">
    <source>
        <dbReference type="ARBA" id="ARBA00012527"/>
    </source>
</evidence>
<comment type="subcellular location">
    <subcellularLocation>
        <location evidence="1">Cytoplasm</location>
    </subcellularLocation>
</comment>
<dbReference type="Gene3D" id="3.90.190.10">
    <property type="entry name" value="Protein tyrosine phosphatase superfamily"/>
    <property type="match status" value="1"/>
</dbReference>
<dbReference type="GO" id="GO:0005737">
    <property type="term" value="C:cytoplasm"/>
    <property type="evidence" value="ECO:0007669"/>
    <property type="project" value="UniProtKB-SubCell"/>
</dbReference>
<dbReference type="InterPro" id="IPR029021">
    <property type="entry name" value="Prot-tyrosine_phosphatase-like"/>
</dbReference>
<feature type="region of interest" description="Disordered" evidence="8">
    <location>
        <begin position="343"/>
        <end position="368"/>
    </location>
</feature>
<dbReference type="GO" id="GO:0052840">
    <property type="term" value="F:inositol diphosphate tetrakisphosphate diphosphatase activity"/>
    <property type="evidence" value="ECO:0007669"/>
    <property type="project" value="TreeGrafter"/>
</dbReference>
<comment type="caution">
    <text evidence="10">The sequence shown here is derived from an EMBL/GenBank/DDBJ whole genome shotgun (WGS) entry which is preliminary data.</text>
</comment>
<dbReference type="PANTHER" id="PTHR31126:SF48">
    <property type="entry name" value="INOSITOL PHOSPHATASE SIW14"/>
    <property type="match status" value="1"/>
</dbReference>
<feature type="compositionally biased region" description="Basic and acidic residues" evidence="8">
    <location>
        <begin position="441"/>
        <end position="454"/>
    </location>
</feature>